<evidence type="ECO:0000313" key="7">
    <source>
        <dbReference type="EMBL" id="CAI5781299.1"/>
    </source>
</evidence>
<dbReference type="SUPFAM" id="SSF52540">
    <property type="entry name" value="P-loop containing nucleoside triphosphate hydrolases"/>
    <property type="match status" value="2"/>
</dbReference>
<dbReference type="InterPro" id="IPR000863">
    <property type="entry name" value="Sulfotransferase_dom"/>
</dbReference>
<keyword evidence="3" id="KW-0963">Cytoplasm</keyword>
<accession>A0AA35PAP3</accession>
<evidence type="ECO:0000259" key="6">
    <source>
        <dbReference type="Pfam" id="PF00685"/>
    </source>
</evidence>
<organism evidence="7 8">
    <name type="scientific">Podarcis lilfordi</name>
    <name type="common">Lilford's wall lizard</name>
    <dbReference type="NCBI Taxonomy" id="74358"/>
    <lineage>
        <taxon>Eukaryota</taxon>
        <taxon>Metazoa</taxon>
        <taxon>Chordata</taxon>
        <taxon>Craniata</taxon>
        <taxon>Vertebrata</taxon>
        <taxon>Euteleostomi</taxon>
        <taxon>Lepidosauria</taxon>
        <taxon>Squamata</taxon>
        <taxon>Bifurcata</taxon>
        <taxon>Unidentata</taxon>
        <taxon>Episquamata</taxon>
        <taxon>Laterata</taxon>
        <taxon>Lacertibaenia</taxon>
        <taxon>Lacertidae</taxon>
        <taxon>Podarcis</taxon>
    </lineage>
</organism>
<dbReference type="EMBL" id="OX395133">
    <property type="protein sequence ID" value="CAI5781299.1"/>
    <property type="molecule type" value="Genomic_DNA"/>
</dbReference>
<gene>
    <name evidence="7" type="ORF">PODLI_1B038353</name>
</gene>
<dbReference type="Pfam" id="PF00685">
    <property type="entry name" value="Sulfotransfer_1"/>
    <property type="match status" value="2"/>
</dbReference>
<keyword evidence="4 5" id="KW-0808">Transferase</keyword>
<dbReference type="PANTHER" id="PTHR11783">
    <property type="entry name" value="SULFOTRANSFERASE SULT"/>
    <property type="match status" value="1"/>
</dbReference>
<dbReference type="Proteomes" id="UP001178461">
    <property type="component" value="Chromosome 8"/>
</dbReference>
<comment type="subcellular location">
    <subcellularLocation>
        <location evidence="1">Cytoplasm</location>
    </subcellularLocation>
</comment>
<dbReference type="GO" id="GO:0008146">
    <property type="term" value="F:sulfotransferase activity"/>
    <property type="evidence" value="ECO:0007669"/>
    <property type="project" value="InterPro"/>
</dbReference>
<proteinExistence type="inferred from homology"/>
<dbReference type="InterPro" id="IPR027417">
    <property type="entry name" value="P-loop_NTPase"/>
</dbReference>
<dbReference type="AlphaFoldDB" id="A0AA35PAP3"/>
<comment type="similarity">
    <text evidence="2 5">Belongs to the sulfotransferase 1 family.</text>
</comment>
<protein>
    <recommendedName>
        <fullName evidence="5">Sulfotransferase</fullName>
        <ecNumber evidence="5">2.8.2.-</ecNumber>
    </recommendedName>
</protein>
<evidence type="ECO:0000256" key="4">
    <source>
        <dbReference type="ARBA" id="ARBA00022679"/>
    </source>
</evidence>
<reference evidence="7" key="1">
    <citation type="submission" date="2022-12" db="EMBL/GenBank/DDBJ databases">
        <authorList>
            <person name="Alioto T."/>
            <person name="Alioto T."/>
            <person name="Gomez Garrido J."/>
        </authorList>
    </citation>
    <scope>NUCLEOTIDE SEQUENCE</scope>
</reference>
<dbReference type="Gene3D" id="3.40.50.300">
    <property type="entry name" value="P-loop containing nucleotide triphosphate hydrolases"/>
    <property type="match status" value="2"/>
</dbReference>
<evidence type="ECO:0000256" key="5">
    <source>
        <dbReference type="RuleBase" id="RU361155"/>
    </source>
</evidence>
<evidence type="ECO:0000256" key="3">
    <source>
        <dbReference type="ARBA" id="ARBA00022490"/>
    </source>
</evidence>
<evidence type="ECO:0000256" key="2">
    <source>
        <dbReference type="ARBA" id="ARBA00005771"/>
    </source>
</evidence>
<evidence type="ECO:0000256" key="1">
    <source>
        <dbReference type="ARBA" id="ARBA00004496"/>
    </source>
</evidence>
<evidence type="ECO:0000313" key="8">
    <source>
        <dbReference type="Proteomes" id="UP001178461"/>
    </source>
</evidence>
<dbReference type="FunFam" id="3.40.50.300:FF:000433">
    <property type="entry name" value="Estrogen sulfotransferase"/>
    <property type="match status" value="1"/>
</dbReference>
<name>A0AA35PAP3_9SAUR</name>
<feature type="domain" description="Sulfotransferase" evidence="6">
    <location>
        <begin position="312"/>
        <end position="467"/>
    </location>
</feature>
<sequence>MTYFKYKGFQFAHLLVSVETLSYVENELQLLDDDIVNVTYPKSGTHWMSEILSLIQSQGDPSWVQKVPLWERAPWIELDEHLKIALKNPSPRILNTHLPFQLFPKSFLHSKAKVIYTLRNPRDVMVSSYHFIKGFKEWKDAGTLEEFMERFLSGEIDYGSWFDHVKGWVEMKERANIFFITYEELQQDLRGSVQKICHFLGKELNSQQIESVVENASFHKMKDNKMSNFSTTPENLFDHTKATLMRKGISGDWKNHLTVAQSERFDHAYWENMRVFSVSSMPYFKYKGIPFSPEFVSEETLSYVENDFQLLDDDIVNVTYPKSGTHWMSEILSLIQSQGDPSWVQNVPLWERAPWIELDDNLQIALKNPPPRLLATHLPFQLFPKSFLHSKAKVVYTLRNPRDAMVSSYHFIKGFKVLKDPGTVEEFMERFLRGEIDYGSWFDHVKGWVEMKERANIFFITYEELRQVMSLGNSGAPCVRYWLRRGGDRVASAR</sequence>
<feature type="domain" description="Sulfotransferase" evidence="6">
    <location>
        <begin position="32"/>
        <end position="274"/>
    </location>
</feature>
<dbReference type="GO" id="GO:0005737">
    <property type="term" value="C:cytoplasm"/>
    <property type="evidence" value="ECO:0007669"/>
    <property type="project" value="UniProtKB-SubCell"/>
</dbReference>
<dbReference type="EC" id="2.8.2.-" evidence="5"/>
<keyword evidence="8" id="KW-1185">Reference proteome</keyword>